<dbReference type="GO" id="GO:0008477">
    <property type="term" value="F:purine nucleosidase activity"/>
    <property type="evidence" value="ECO:0007669"/>
    <property type="project" value="TreeGrafter"/>
</dbReference>
<dbReference type="AlphaFoldDB" id="A0A4Q7KW28"/>
<evidence type="ECO:0000256" key="2">
    <source>
        <dbReference type="ARBA" id="ARBA00023295"/>
    </source>
</evidence>
<proteinExistence type="predicted"/>
<gene>
    <name evidence="5" type="ORF">EV193_103590</name>
</gene>
<dbReference type="GO" id="GO:0006152">
    <property type="term" value="P:purine nucleoside catabolic process"/>
    <property type="evidence" value="ECO:0007669"/>
    <property type="project" value="TreeGrafter"/>
</dbReference>
<accession>A0A4Q7KW28</accession>
<protein>
    <submittedName>
        <fullName evidence="5">Inosine-uridine nucleoside N-ribohydrolase</fullName>
    </submittedName>
</protein>
<dbReference type="GO" id="GO:0005829">
    <property type="term" value="C:cytosol"/>
    <property type="evidence" value="ECO:0007669"/>
    <property type="project" value="TreeGrafter"/>
</dbReference>
<dbReference type="PANTHER" id="PTHR12304:SF46">
    <property type="entry name" value="INOSINE-ADENOSINE-GUANOSINE-NUCLEOSIDE HYDROLASE"/>
    <property type="match status" value="1"/>
</dbReference>
<reference evidence="5 6" key="1">
    <citation type="submission" date="2019-02" db="EMBL/GenBank/DDBJ databases">
        <title>Genomic Encyclopedia of Type Strains, Phase IV (KMG-IV): sequencing the most valuable type-strain genomes for metagenomic binning, comparative biology and taxonomic classification.</title>
        <authorList>
            <person name="Goeker M."/>
        </authorList>
    </citation>
    <scope>NUCLEOTIDE SEQUENCE [LARGE SCALE GENOMIC DNA]</scope>
    <source>
        <strain evidence="5 6">DSM 101727</strain>
    </source>
</reference>
<keyword evidence="3" id="KW-0732">Signal</keyword>
<dbReference type="PANTHER" id="PTHR12304">
    <property type="entry name" value="INOSINE-URIDINE PREFERRING NUCLEOSIDE HYDROLASE"/>
    <property type="match status" value="1"/>
</dbReference>
<sequence>MVKTPPFRALTLACVIVANAITAVPIASADDTPPVVVFDGDMGYDDVAALAYLVQEDRLGRIDLRAVTVVNNGLGYPGRAIRNARCLLERLGARDVEVADGANTAPNAFPAELRDLADRVVSSVTPGCTATEEQSETPAHEVIRRTVSDHPAARVIATGPLTNVARAGNVRHVIAMGGAIHVPGGLCCGAPPGFDNTQEFNLWVDPVAARSVVATTPKLRLVPLDATNHAPVTREFIDRLGEDHDTTAADLVLELISHPELKGLVDDGELFWWDAITAAAAVHDDLVRFRPGRLDVITSGPSTGRAVLTRDGNRARYGAAGDGPAFERRFLDSLNGRR</sequence>
<dbReference type="Pfam" id="PF01156">
    <property type="entry name" value="IU_nuc_hydro"/>
    <property type="match status" value="1"/>
</dbReference>
<dbReference type="Proteomes" id="UP000294257">
    <property type="component" value="Unassembled WGS sequence"/>
</dbReference>
<evidence type="ECO:0000313" key="6">
    <source>
        <dbReference type="Proteomes" id="UP000294257"/>
    </source>
</evidence>
<dbReference type="SUPFAM" id="SSF53590">
    <property type="entry name" value="Nucleoside hydrolase"/>
    <property type="match status" value="1"/>
</dbReference>
<dbReference type="RefSeq" id="WP_130344200.1">
    <property type="nucleotide sequence ID" value="NZ_SGWQ01000003.1"/>
</dbReference>
<keyword evidence="1 5" id="KW-0378">Hydrolase</keyword>
<dbReference type="InterPro" id="IPR023186">
    <property type="entry name" value="IUNH"/>
</dbReference>
<dbReference type="Gene3D" id="3.90.245.10">
    <property type="entry name" value="Ribonucleoside hydrolase-like"/>
    <property type="match status" value="1"/>
</dbReference>
<dbReference type="EMBL" id="SGWQ01000003">
    <property type="protein sequence ID" value="RZS41268.1"/>
    <property type="molecule type" value="Genomic_DNA"/>
</dbReference>
<evidence type="ECO:0000256" key="3">
    <source>
        <dbReference type="SAM" id="SignalP"/>
    </source>
</evidence>
<keyword evidence="2" id="KW-0326">Glycosidase</keyword>
<dbReference type="InterPro" id="IPR036452">
    <property type="entry name" value="Ribo_hydro-like"/>
</dbReference>
<evidence type="ECO:0000259" key="4">
    <source>
        <dbReference type="Pfam" id="PF01156"/>
    </source>
</evidence>
<feature type="domain" description="Inosine/uridine-preferring nucleoside hydrolase" evidence="4">
    <location>
        <begin position="36"/>
        <end position="313"/>
    </location>
</feature>
<organism evidence="5 6">
    <name type="scientific">Herbihabitans rhizosphaerae</name>
    <dbReference type="NCBI Taxonomy" id="1872711"/>
    <lineage>
        <taxon>Bacteria</taxon>
        <taxon>Bacillati</taxon>
        <taxon>Actinomycetota</taxon>
        <taxon>Actinomycetes</taxon>
        <taxon>Pseudonocardiales</taxon>
        <taxon>Pseudonocardiaceae</taxon>
        <taxon>Herbihabitans</taxon>
    </lineage>
</organism>
<evidence type="ECO:0000313" key="5">
    <source>
        <dbReference type="EMBL" id="RZS41268.1"/>
    </source>
</evidence>
<evidence type="ECO:0000256" key="1">
    <source>
        <dbReference type="ARBA" id="ARBA00022801"/>
    </source>
</evidence>
<name>A0A4Q7KW28_9PSEU</name>
<dbReference type="InterPro" id="IPR001910">
    <property type="entry name" value="Inosine/uridine_hydrolase_dom"/>
</dbReference>
<keyword evidence="6" id="KW-1185">Reference proteome</keyword>
<feature type="chain" id="PRO_5020450848" evidence="3">
    <location>
        <begin position="30"/>
        <end position="338"/>
    </location>
</feature>
<comment type="caution">
    <text evidence="5">The sequence shown here is derived from an EMBL/GenBank/DDBJ whole genome shotgun (WGS) entry which is preliminary data.</text>
</comment>
<feature type="signal peptide" evidence="3">
    <location>
        <begin position="1"/>
        <end position="29"/>
    </location>
</feature>
<dbReference type="OrthoDB" id="9797882at2"/>